<dbReference type="InterPro" id="IPR035979">
    <property type="entry name" value="RBD_domain_sf"/>
</dbReference>
<dbReference type="HOGENOM" id="CLU_012062_15_1_1"/>
<dbReference type="PANTHER" id="PTHR48025:SF1">
    <property type="entry name" value="RRM DOMAIN-CONTAINING PROTEIN"/>
    <property type="match status" value="1"/>
</dbReference>
<evidence type="ECO:0000256" key="8">
    <source>
        <dbReference type="PROSITE-ProRule" id="PRU00176"/>
    </source>
</evidence>
<keyword evidence="2" id="KW-0150">Chloroplast</keyword>
<evidence type="ECO:0000256" key="1">
    <source>
        <dbReference type="ARBA" id="ARBA00004229"/>
    </source>
</evidence>
<keyword evidence="6 8" id="KW-0694">RNA-binding</keyword>
<proteinExistence type="predicted"/>
<dbReference type="GO" id="GO:0003723">
    <property type="term" value="F:RNA binding"/>
    <property type="evidence" value="ECO:0007669"/>
    <property type="project" value="UniProtKB-UniRule"/>
</dbReference>
<dbReference type="STRING" id="88036.D8QV96"/>
<organism evidence="11">
    <name type="scientific">Selaginella moellendorffii</name>
    <name type="common">Spikemoss</name>
    <dbReference type="NCBI Taxonomy" id="88036"/>
    <lineage>
        <taxon>Eukaryota</taxon>
        <taxon>Viridiplantae</taxon>
        <taxon>Streptophyta</taxon>
        <taxon>Embryophyta</taxon>
        <taxon>Tracheophyta</taxon>
        <taxon>Lycopodiopsida</taxon>
        <taxon>Selaginellales</taxon>
        <taxon>Selaginellaceae</taxon>
        <taxon>Selaginella</taxon>
    </lineage>
</organism>
<dbReference type="InParanoid" id="D8QV96"/>
<dbReference type="FunCoup" id="D8QV96">
    <property type="interactions" value="3109"/>
</dbReference>
<gene>
    <name evidence="10" type="ORF">SELMODRAFT_26412</name>
</gene>
<evidence type="ECO:0000256" key="7">
    <source>
        <dbReference type="ARBA" id="ARBA00023274"/>
    </source>
</evidence>
<dbReference type="PANTHER" id="PTHR48025">
    <property type="entry name" value="OS02G0815200 PROTEIN"/>
    <property type="match status" value="1"/>
</dbReference>
<dbReference type="KEGG" id="smo:SELMODRAFT_26412"/>
<dbReference type="OMA" id="SNLAWGV"/>
<feature type="non-terminal residue" evidence="10">
    <location>
        <position position="1"/>
    </location>
</feature>
<dbReference type="GO" id="GO:0009507">
    <property type="term" value="C:chloroplast"/>
    <property type="evidence" value="ECO:0007669"/>
    <property type="project" value="UniProtKB-SubCell"/>
</dbReference>
<protein>
    <recommendedName>
        <fullName evidence="9">RRM domain-containing protein</fullName>
    </recommendedName>
</protein>
<sequence>SRIYVGNLSWNCDSEELAKVLQQAGILAHVEEVVCDRETGRSRGFGYVTLTSIDFAQVAVQKLDGHIVQGRALKASYSQPYKKAGKEGPVEVAASHTKVFIGNLPWGVDDGSLEEFFRAHGKVVEVKIVYDRDTGRSRGFGFVTLSSPKEADEAVKSLDGADCDGRRLRVKLADTSP</sequence>
<evidence type="ECO:0000256" key="2">
    <source>
        <dbReference type="ARBA" id="ARBA00022528"/>
    </source>
</evidence>
<dbReference type="Gene3D" id="3.30.70.330">
    <property type="match status" value="2"/>
</dbReference>
<dbReference type="CDD" id="cd21609">
    <property type="entry name" value="RRM1_PSRP2_like"/>
    <property type="match status" value="1"/>
</dbReference>
<evidence type="ECO:0000256" key="3">
    <source>
        <dbReference type="ARBA" id="ARBA00022640"/>
    </source>
</evidence>
<dbReference type="CDD" id="cd21608">
    <property type="entry name" value="RRM2_NsCP33_like"/>
    <property type="match status" value="1"/>
</dbReference>
<dbReference type="AlphaFoldDB" id="D8QV96"/>
<reference evidence="10 11" key="1">
    <citation type="journal article" date="2011" name="Science">
        <title>The Selaginella genome identifies genetic changes associated with the evolution of vascular plants.</title>
        <authorList>
            <person name="Banks J.A."/>
            <person name="Nishiyama T."/>
            <person name="Hasebe M."/>
            <person name="Bowman J.L."/>
            <person name="Gribskov M."/>
            <person name="dePamphilis C."/>
            <person name="Albert V.A."/>
            <person name="Aono N."/>
            <person name="Aoyama T."/>
            <person name="Ambrose B.A."/>
            <person name="Ashton N.W."/>
            <person name="Axtell M.J."/>
            <person name="Barker E."/>
            <person name="Barker M.S."/>
            <person name="Bennetzen J.L."/>
            <person name="Bonawitz N.D."/>
            <person name="Chapple C."/>
            <person name="Cheng C."/>
            <person name="Correa L.G."/>
            <person name="Dacre M."/>
            <person name="DeBarry J."/>
            <person name="Dreyer I."/>
            <person name="Elias M."/>
            <person name="Engstrom E.M."/>
            <person name="Estelle M."/>
            <person name="Feng L."/>
            <person name="Finet C."/>
            <person name="Floyd S.K."/>
            <person name="Frommer W.B."/>
            <person name="Fujita T."/>
            <person name="Gramzow L."/>
            <person name="Gutensohn M."/>
            <person name="Harholt J."/>
            <person name="Hattori M."/>
            <person name="Heyl A."/>
            <person name="Hirai T."/>
            <person name="Hiwatashi Y."/>
            <person name="Ishikawa M."/>
            <person name="Iwata M."/>
            <person name="Karol K.G."/>
            <person name="Koehler B."/>
            <person name="Kolukisaoglu U."/>
            <person name="Kubo M."/>
            <person name="Kurata T."/>
            <person name="Lalonde S."/>
            <person name="Li K."/>
            <person name="Li Y."/>
            <person name="Litt A."/>
            <person name="Lyons E."/>
            <person name="Manning G."/>
            <person name="Maruyama T."/>
            <person name="Michael T.P."/>
            <person name="Mikami K."/>
            <person name="Miyazaki S."/>
            <person name="Morinaga S."/>
            <person name="Murata T."/>
            <person name="Mueller-Roeber B."/>
            <person name="Nelson D.R."/>
            <person name="Obara M."/>
            <person name="Oguri Y."/>
            <person name="Olmstead R.G."/>
            <person name="Onodera N."/>
            <person name="Petersen B.L."/>
            <person name="Pils B."/>
            <person name="Prigge M."/>
            <person name="Rensing S.A."/>
            <person name="Riano-Pachon D.M."/>
            <person name="Roberts A.W."/>
            <person name="Sato Y."/>
            <person name="Scheller H.V."/>
            <person name="Schulz B."/>
            <person name="Schulz C."/>
            <person name="Shakirov E.V."/>
            <person name="Shibagaki N."/>
            <person name="Shinohara N."/>
            <person name="Shippen D.E."/>
            <person name="Soerensen I."/>
            <person name="Sotooka R."/>
            <person name="Sugimoto N."/>
            <person name="Sugita M."/>
            <person name="Sumikawa N."/>
            <person name="Tanurdzic M."/>
            <person name="Theissen G."/>
            <person name="Ulvskov P."/>
            <person name="Wakazuki S."/>
            <person name="Weng J.K."/>
            <person name="Willats W.W."/>
            <person name="Wipf D."/>
            <person name="Wolf P.G."/>
            <person name="Yang L."/>
            <person name="Zimmer A.D."/>
            <person name="Zhu Q."/>
            <person name="Mitros T."/>
            <person name="Hellsten U."/>
            <person name="Loque D."/>
            <person name="Otillar R."/>
            <person name="Salamov A."/>
            <person name="Schmutz J."/>
            <person name="Shapiro H."/>
            <person name="Lindquist E."/>
            <person name="Lucas S."/>
            <person name="Rokhsar D."/>
            <person name="Grigoriev I.V."/>
        </authorList>
    </citation>
    <scope>NUCLEOTIDE SEQUENCE [LARGE SCALE GENOMIC DNA]</scope>
</reference>
<dbReference type="EMBL" id="GL377567">
    <property type="protein sequence ID" value="EFJ36016.1"/>
    <property type="molecule type" value="Genomic_DNA"/>
</dbReference>
<evidence type="ECO:0000313" key="10">
    <source>
        <dbReference type="EMBL" id="EFJ36016.1"/>
    </source>
</evidence>
<dbReference type="InterPro" id="IPR050502">
    <property type="entry name" value="Euk_RNA-bind_prot"/>
</dbReference>
<dbReference type="SUPFAM" id="SSF54928">
    <property type="entry name" value="RNA-binding domain, RBD"/>
    <property type="match status" value="2"/>
</dbReference>
<dbReference type="InterPro" id="IPR000504">
    <property type="entry name" value="RRM_dom"/>
</dbReference>
<evidence type="ECO:0000256" key="4">
    <source>
        <dbReference type="ARBA" id="ARBA00022664"/>
    </source>
</evidence>
<dbReference type="Gramene" id="EFJ36016">
    <property type="protein sequence ID" value="EFJ36016"/>
    <property type="gene ID" value="SELMODRAFT_26412"/>
</dbReference>
<feature type="domain" description="RRM" evidence="9">
    <location>
        <begin position="97"/>
        <end position="175"/>
    </location>
</feature>
<evidence type="ECO:0000259" key="9">
    <source>
        <dbReference type="PROSITE" id="PS50102"/>
    </source>
</evidence>
<dbReference type="PROSITE" id="PS50102">
    <property type="entry name" value="RRM"/>
    <property type="match status" value="2"/>
</dbReference>
<dbReference type="Pfam" id="PF00076">
    <property type="entry name" value="RRM_1"/>
    <property type="match status" value="2"/>
</dbReference>
<accession>D8QV96</accession>
<evidence type="ECO:0000313" key="11">
    <source>
        <dbReference type="Proteomes" id="UP000001514"/>
    </source>
</evidence>
<feature type="domain" description="RRM" evidence="9">
    <location>
        <begin position="1"/>
        <end position="80"/>
    </location>
</feature>
<dbReference type="Proteomes" id="UP000001514">
    <property type="component" value="Unassembled WGS sequence"/>
</dbReference>
<dbReference type="GO" id="GO:1990904">
    <property type="term" value="C:ribonucleoprotein complex"/>
    <property type="evidence" value="ECO:0007669"/>
    <property type="project" value="UniProtKB-KW"/>
</dbReference>
<keyword evidence="4" id="KW-0507">mRNA processing</keyword>
<name>D8QV96_SELML</name>
<keyword evidence="3" id="KW-0934">Plastid</keyword>
<evidence type="ECO:0000256" key="5">
    <source>
        <dbReference type="ARBA" id="ARBA00022737"/>
    </source>
</evidence>
<dbReference type="InterPro" id="IPR012677">
    <property type="entry name" value="Nucleotide-bd_a/b_plait_sf"/>
</dbReference>
<dbReference type="SMART" id="SM00360">
    <property type="entry name" value="RRM"/>
    <property type="match status" value="2"/>
</dbReference>
<comment type="subcellular location">
    <subcellularLocation>
        <location evidence="1">Plastid</location>
        <location evidence="1">Chloroplast</location>
    </subcellularLocation>
</comment>
<evidence type="ECO:0000256" key="6">
    <source>
        <dbReference type="ARBA" id="ARBA00022884"/>
    </source>
</evidence>
<keyword evidence="11" id="KW-1185">Reference proteome</keyword>
<dbReference type="GO" id="GO:0006397">
    <property type="term" value="P:mRNA processing"/>
    <property type="evidence" value="ECO:0007669"/>
    <property type="project" value="UniProtKB-KW"/>
</dbReference>
<keyword evidence="7" id="KW-0687">Ribonucleoprotein</keyword>
<dbReference type="InterPro" id="IPR048289">
    <property type="entry name" value="RRM2_NsCP33-like"/>
</dbReference>
<keyword evidence="5" id="KW-0677">Repeat</keyword>
<dbReference type="eggNOG" id="KOG0118">
    <property type="taxonomic scope" value="Eukaryota"/>
</dbReference>
<feature type="non-terminal residue" evidence="10">
    <location>
        <position position="177"/>
    </location>
</feature>